<gene>
    <name evidence="7" type="primary">H2</name>
    <name evidence="7" type="ORF">TNCT_516321</name>
</gene>
<evidence type="ECO:0000256" key="4">
    <source>
        <dbReference type="ARBA" id="ARBA00023157"/>
    </source>
</evidence>
<accession>A0A8X6GFF2</accession>
<dbReference type="InterPro" id="IPR036880">
    <property type="entry name" value="Kunitz_BPTI_sf"/>
</dbReference>
<dbReference type="AlphaFoldDB" id="A0A8X6GFF2"/>
<dbReference type="OrthoDB" id="4473401at2759"/>
<feature type="domain" description="BPTI/Kunitz inhibitor" evidence="6">
    <location>
        <begin position="92"/>
        <end position="142"/>
    </location>
</feature>
<evidence type="ECO:0000256" key="5">
    <source>
        <dbReference type="SAM" id="SignalP"/>
    </source>
</evidence>
<dbReference type="GO" id="GO:0004867">
    <property type="term" value="F:serine-type endopeptidase inhibitor activity"/>
    <property type="evidence" value="ECO:0007669"/>
    <property type="project" value="UniProtKB-KW"/>
</dbReference>
<evidence type="ECO:0000256" key="2">
    <source>
        <dbReference type="ARBA" id="ARBA00022729"/>
    </source>
</evidence>
<sequence>MKLIILLVILLPVVISRRKEMVTSLCHEPMKEGSSCLPKIPMYYYDPQYQMCRKFYYRGCKGNRNRFSSIEECERRCPDDVDEEEEEFDDKCTLPMAKGICHNNIMRWYYDFYTDSCKTFIYTGCLGNANNFESLFDCEEACRDEWKRKSYSG</sequence>
<dbReference type="Proteomes" id="UP000887116">
    <property type="component" value="Unassembled WGS sequence"/>
</dbReference>
<keyword evidence="3" id="KW-0722">Serine protease inhibitor</keyword>
<keyword evidence="1" id="KW-0646">Protease inhibitor</keyword>
<protein>
    <submittedName>
        <fullName evidence="7">Boophilin-H2</fullName>
    </submittedName>
</protein>
<dbReference type="InterPro" id="IPR020901">
    <property type="entry name" value="Prtase_inh_Kunz-CS"/>
</dbReference>
<dbReference type="PROSITE" id="PS00280">
    <property type="entry name" value="BPTI_KUNITZ_1"/>
    <property type="match status" value="1"/>
</dbReference>
<dbReference type="InterPro" id="IPR002223">
    <property type="entry name" value="Kunitz_BPTI"/>
</dbReference>
<dbReference type="PANTHER" id="PTHR10083">
    <property type="entry name" value="KUNITZ-TYPE PROTEASE INHIBITOR-RELATED"/>
    <property type="match status" value="1"/>
</dbReference>
<dbReference type="PANTHER" id="PTHR10083:SF374">
    <property type="entry name" value="BPTI_KUNITZ INHIBITOR DOMAIN-CONTAINING PROTEIN"/>
    <property type="match status" value="1"/>
</dbReference>
<feature type="signal peptide" evidence="5">
    <location>
        <begin position="1"/>
        <end position="16"/>
    </location>
</feature>
<keyword evidence="8" id="KW-1185">Reference proteome</keyword>
<reference evidence="7" key="1">
    <citation type="submission" date="2020-07" db="EMBL/GenBank/DDBJ databases">
        <title>Multicomponent nature underlies the extraordinary mechanical properties of spider dragline silk.</title>
        <authorList>
            <person name="Kono N."/>
            <person name="Nakamura H."/>
            <person name="Mori M."/>
            <person name="Yoshida Y."/>
            <person name="Ohtoshi R."/>
            <person name="Malay A.D."/>
            <person name="Moran D.A.P."/>
            <person name="Tomita M."/>
            <person name="Numata K."/>
            <person name="Arakawa K."/>
        </authorList>
    </citation>
    <scope>NUCLEOTIDE SEQUENCE</scope>
</reference>
<dbReference type="Pfam" id="PF00014">
    <property type="entry name" value="Kunitz_BPTI"/>
    <property type="match status" value="2"/>
</dbReference>
<evidence type="ECO:0000313" key="7">
    <source>
        <dbReference type="EMBL" id="GFQ81328.1"/>
    </source>
</evidence>
<evidence type="ECO:0000256" key="3">
    <source>
        <dbReference type="ARBA" id="ARBA00022900"/>
    </source>
</evidence>
<feature type="chain" id="PRO_5036458685" evidence="5">
    <location>
        <begin position="17"/>
        <end position="153"/>
    </location>
</feature>
<dbReference type="PRINTS" id="PR00759">
    <property type="entry name" value="BASICPTASE"/>
</dbReference>
<evidence type="ECO:0000256" key="1">
    <source>
        <dbReference type="ARBA" id="ARBA00022690"/>
    </source>
</evidence>
<dbReference type="GO" id="GO:0005615">
    <property type="term" value="C:extracellular space"/>
    <property type="evidence" value="ECO:0007669"/>
    <property type="project" value="TreeGrafter"/>
</dbReference>
<dbReference type="PROSITE" id="PS50279">
    <property type="entry name" value="BPTI_KUNITZ_2"/>
    <property type="match status" value="2"/>
</dbReference>
<dbReference type="Gene3D" id="4.10.410.10">
    <property type="entry name" value="Pancreatic trypsin inhibitor Kunitz domain"/>
    <property type="match status" value="2"/>
</dbReference>
<evidence type="ECO:0000313" key="8">
    <source>
        <dbReference type="Proteomes" id="UP000887116"/>
    </source>
</evidence>
<dbReference type="EMBL" id="BMAO01012419">
    <property type="protein sequence ID" value="GFQ81328.1"/>
    <property type="molecule type" value="Genomic_DNA"/>
</dbReference>
<dbReference type="SMART" id="SM00131">
    <property type="entry name" value="KU"/>
    <property type="match status" value="2"/>
</dbReference>
<organism evidence="7 8">
    <name type="scientific">Trichonephila clavata</name>
    <name type="common">Joro spider</name>
    <name type="synonym">Nephila clavata</name>
    <dbReference type="NCBI Taxonomy" id="2740835"/>
    <lineage>
        <taxon>Eukaryota</taxon>
        <taxon>Metazoa</taxon>
        <taxon>Ecdysozoa</taxon>
        <taxon>Arthropoda</taxon>
        <taxon>Chelicerata</taxon>
        <taxon>Arachnida</taxon>
        <taxon>Araneae</taxon>
        <taxon>Araneomorphae</taxon>
        <taxon>Entelegynae</taxon>
        <taxon>Araneoidea</taxon>
        <taxon>Nephilidae</taxon>
        <taxon>Trichonephila</taxon>
    </lineage>
</organism>
<dbReference type="SUPFAM" id="SSF57362">
    <property type="entry name" value="BPTI-like"/>
    <property type="match status" value="2"/>
</dbReference>
<evidence type="ECO:0000259" key="6">
    <source>
        <dbReference type="PROSITE" id="PS50279"/>
    </source>
</evidence>
<feature type="domain" description="BPTI/Kunitz inhibitor" evidence="6">
    <location>
        <begin position="26"/>
        <end position="77"/>
    </location>
</feature>
<dbReference type="CDD" id="cd00109">
    <property type="entry name" value="Kunitz-type"/>
    <property type="match status" value="2"/>
</dbReference>
<keyword evidence="4" id="KW-1015">Disulfide bond</keyword>
<name>A0A8X6GFF2_TRICU</name>
<keyword evidence="2 5" id="KW-0732">Signal</keyword>
<proteinExistence type="predicted"/>
<dbReference type="InterPro" id="IPR050098">
    <property type="entry name" value="TFPI/VKTCI-like"/>
</dbReference>
<comment type="caution">
    <text evidence="7">The sequence shown here is derived from an EMBL/GenBank/DDBJ whole genome shotgun (WGS) entry which is preliminary data.</text>
</comment>